<name>A0A4V6CW85_9ACTN</name>
<feature type="region of interest" description="Disordered" evidence="1">
    <location>
        <begin position="76"/>
        <end position="111"/>
    </location>
</feature>
<reference evidence="3 4" key="1">
    <citation type="submission" date="2019-05" db="EMBL/GenBank/DDBJ databases">
        <title>Nakamurella sp. N5BH11, whole genome shotgun sequence.</title>
        <authorList>
            <person name="Tuo L."/>
        </authorList>
    </citation>
    <scope>NUCLEOTIDE SEQUENCE [LARGE SCALE GENOMIC DNA]</scope>
    <source>
        <strain evidence="3 4">N5BH11</strain>
    </source>
</reference>
<feature type="domain" description="DUF4097" evidence="2">
    <location>
        <begin position="171"/>
        <end position="329"/>
    </location>
</feature>
<protein>
    <submittedName>
        <fullName evidence="3">DUF4097 domain-containing protein</fullName>
    </submittedName>
</protein>
<gene>
    <name evidence="3" type="ORF">FDO65_04625</name>
</gene>
<dbReference type="EMBL" id="SZZH01000001">
    <property type="protein sequence ID" value="TKV60945.1"/>
    <property type="molecule type" value="Genomic_DNA"/>
</dbReference>
<dbReference type="InterPro" id="IPR025164">
    <property type="entry name" value="Toastrack_DUF4097"/>
</dbReference>
<keyword evidence="4" id="KW-1185">Reference proteome</keyword>
<dbReference type="OrthoDB" id="3677688at2"/>
<evidence type="ECO:0000313" key="4">
    <source>
        <dbReference type="Proteomes" id="UP000306985"/>
    </source>
</evidence>
<organism evidence="3 4">
    <name type="scientific">Nakamurella flava</name>
    <dbReference type="NCBI Taxonomy" id="2576308"/>
    <lineage>
        <taxon>Bacteria</taxon>
        <taxon>Bacillati</taxon>
        <taxon>Actinomycetota</taxon>
        <taxon>Actinomycetes</taxon>
        <taxon>Nakamurellales</taxon>
        <taxon>Nakamurellaceae</taxon>
        <taxon>Nakamurella</taxon>
    </lineage>
</organism>
<dbReference type="Pfam" id="PF13349">
    <property type="entry name" value="DUF4097"/>
    <property type="match status" value="1"/>
</dbReference>
<dbReference type="Proteomes" id="UP000306985">
    <property type="component" value="Unassembled WGS sequence"/>
</dbReference>
<sequence>MHREFLTPEPVTIEIRNAAGDVDIELVDAQQAGDLGATHRTTVEVQTGNGQPMGFLDDVLKAVNSGRIGDELRNAFGRRDSGDGAAGGPAAWFSSFGTGADNGSDPDPTDRVRIEHTEPRADGRRAIVVVDTDPARSGWRSSFTIRVRAPRGSGVRAQTQSADVTVVGVADRLEIRTASGAVSVDRVTEKAVVQTASGSVTLTETADADLRTASGRVGVHQVDGRLVVHSTSGDVRVDRSSGESSVRTVSGELRLAEVGPGRLEAVSVSGPVDVALRPGTSAAVDLSSVAGTTDSDLPVTDRLGDTGDTDPATPDLELRVSTTSGDIHLRRAVTV</sequence>
<accession>A0A4V6CW85</accession>
<evidence type="ECO:0000256" key="1">
    <source>
        <dbReference type="SAM" id="MobiDB-lite"/>
    </source>
</evidence>
<feature type="region of interest" description="Disordered" evidence="1">
    <location>
        <begin position="292"/>
        <end position="314"/>
    </location>
</feature>
<dbReference type="RefSeq" id="WP_137448248.1">
    <property type="nucleotide sequence ID" value="NZ_SZZH01000001.1"/>
</dbReference>
<proteinExistence type="predicted"/>
<evidence type="ECO:0000259" key="2">
    <source>
        <dbReference type="Pfam" id="PF13349"/>
    </source>
</evidence>
<dbReference type="AlphaFoldDB" id="A0A4V6CW85"/>
<evidence type="ECO:0000313" key="3">
    <source>
        <dbReference type="EMBL" id="TKV60945.1"/>
    </source>
</evidence>
<comment type="caution">
    <text evidence="3">The sequence shown here is derived from an EMBL/GenBank/DDBJ whole genome shotgun (WGS) entry which is preliminary data.</text>
</comment>